<dbReference type="PANTHER" id="PTHR13799">
    <property type="entry name" value="NGG1 INTERACTING FACTOR 3"/>
    <property type="match status" value="1"/>
</dbReference>
<evidence type="ECO:0000256" key="1">
    <source>
        <dbReference type="ARBA" id="ARBA00006964"/>
    </source>
</evidence>
<dbReference type="EMBL" id="MAGO01000002">
    <property type="protein sequence ID" value="OCC16049.1"/>
    <property type="molecule type" value="Genomic_DNA"/>
</dbReference>
<feature type="binding site" evidence="5">
    <location>
        <position position="69"/>
    </location>
    <ligand>
        <name>a divalent metal cation</name>
        <dbReference type="ChEBI" id="CHEBI:60240"/>
        <label>1</label>
    </ligand>
</feature>
<comment type="similarity">
    <text evidence="1">Belongs to the GTP cyclohydrolase I type 2/NIF3 family.</text>
</comment>
<dbReference type="Pfam" id="PF01784">
    <property type="entry name" value="DUF34_NIF3"/>
    <property type="match status" value="1"/>
</dbReference>
<evidence type="ECO:0000313" key="6">
    <source>
        <dbReference type="EMBL" id="OCC16049.1"/>
    </source>
</evidence>
<dbReference type="PATRIC" id="fig|1156395.6.peg.519"/>
<dbReference type="SUPFAM" id="SSF102705">
    <property type="entry name" value="NIF3 (NGG1p interacting factor 3)-like"/>
    <property type="match status" value="1"/>
</dbReference>
<gene>
    <name evidence="6" type="ORF">DBT_0511</name>
</gene>
<evidence type="ECO:0000256" key="5">
    <source>
        <dbReference type="PIRSR" id="PIRSR602678-1"/>
    </source>
</evidence>
<feature type="binding site" evidence="5">
    <location>
        <position position="231"/>
    </location>
    <ligand>
        <name>a divalent metal cation</name>
        <dbReference type="ChEBI" id="CHEBI:60240"/>
        <label>1</label>
    </ligand>
</feature>
<comment type="subunit">
    <text evidence="2">Homohexamer.</text>
</comment>
<dbReference type="Gene3D" id="3.40.1390.30">
    <property type="entry name" value="NIF3 (NGG1p interacting factor 3)-like"/>
    <property type="match status" value="2"/>
</dbReference>
<dbReference type="GO" id="GO:0046872">
    <property type="term" value="F:metal ion binding"/>
    <property type="evidence" value="ECO:0007669"/>
    <property type="project" value="UniProtKB-KW"/>
</dbReference>
<organism evidence="6 7">
    <name type="scientific">Dissulfuribacter thermophilus</name>
    <dbReference type="NCBI Taxonomy" id="1156395"/>
    <lineage>
        <taxon>Bacteria</taxon>
        <taxon>Pseudomonadati</taxon>
        <taxon>Thermodesulfobacteriota</taxon>
        <taxon>Dissulfuribacteria</taxon>
        <taxon>Dissulfuribacterales</taxon>
        <taxon>Dissulfuribacteraceae</taxon>
        <taxon>Dissulfuribacter</taxon>
    </lineage>
</organism>
<evidence type="ECO:0000256" key="4">
    <source>
        <dbReference type="ARBA" id="ARBA00022723"/>
    </source>
</evidence>
<keyword evidence="7" id="KW-1185">Reference proteome</keyword>
<dbReference type="STRING" id="1156395.DBT_0511"/>
<accession>A0A1B9F7Y4</accession>
<dbReference type="PANTHER" id="PTHR13799:SF14">
    <property type="entry name" value="GTP CYCLOHYDROLASE 1 TYPE 2 HOMOLOG"/>
    <property type="match status" value="1"/>
</dbReference>
<comment type="caution">
    <text evidence="6">The sequence shown here is derived from an EMBL/GenBank/DDBJ whole genome shotgun (WGS) entry which is preliminary data.</text>
</comment>
<evidence type="ECO:0000256" key="3">
    <source>
        <dbReference type="ARBA" id="ARBA00022112"/>
    </source>
</evidence>
<proteinExistence type="inferred from homology"/>
<evidence type="ECO:0000313" key="7">
    <source>
        <dbReference type="Proteomes" id="UP000093080"/>
    </source>
</evidence>
<keyword evidence="4 5" id="KW-0479">Metal-binding</keyword>
<dbReference type="RefSeq" id="WP_067616076.1">
    <property type="nucleotide sequence ID" value="NZ_MAGO01000002.1"/>
</dbReference>
<dbReference type="InterPro" id="IPR036069">
    <property type="entry name" value="DUF34/NIF3_sf"/>
</dbReference>
<protein>
    <recommendedName>
        <fullName evidence="3">GTP cyclohydrolase 1 type 2 homolog</fullName>
    </recommendedName>
</protein>
<feature type="binding site" evidence="5">
    <location>
        <position position="227"/>
    </location>
    <ligand>
        <name>a divalent metal cation</name>
        <dbReference type="ChEBI" id="CHEBI:60240"/>
        <label>1</label>
    </ligand>
</feature>
<sequence>MEEINPSVSDIFGVLSELAPIELAEGWDNPGLTIGNPRGIVKRVVCALDASSNSIKYALEKRADLLVTHHPLPLKPLSHLLKQDPVGSRIYELVKSEISFISMHTNLDIAQGGVNDCLCGILGLKDVAPIDPDGKGFGLLRIGELTTPLFLTDFMVEIREKLGAKMLTYTGSPNKLVKRIAVCGGSGSSFWELAQQNGADCLLTGELKHHDALDAKDAGFSIVAAGHFETERPVVDKVTEFLRAKAKERDWEVIIYPYVDEQTPINIFS</sequence>
<feature type="binding site" evidence="5">
    <location>
        <position position="108"/>
    </location>
    <ligand>
        <name>a divalent metal cation</name>
        <dbReference type="ChEBI" id="CHEBI:60240"/>
        <label>1</label>
    </ligand>
</feature>
<dbReference type="OrthoDB" id="9792792at2"/>
<dbReference type="NCBIfam" id="TIGR00486">
    <property type="entry name" value="YbgI_SA1388"/>
    <property type="match status" value="1"/>
</dbReference>
<dbReference type="Proteomes" id="UP000093080">
    <property type="component" value="Unassembled WGS sequence"/>
</dbReference>
<dbReference type="AlphaFoldDB" id="A0A1B9F7Y4"/>
<feature type="binding site" evidence="5">
    <location>
        <position position="70"/>
    </location>
    <ligand>
        <name>a divalent metal cation</name>
        <dbReference type="ChEBI" id="CHEBI:60240"/>
        <label>1</label>
    </ligand>
</feature>
<evidence type="ECO:0000256" key="2">
    <source>
        <dbReference type="ARBA" id="ARBA00011643"/>
    </source>
</evidence>
<name>A0A1B9F7Y4_9BACT</name>
<dbReference type="FunFam" id="3.40.1390.30:FF:000001">
    <property type="entry name" value="GTP cyclohydrolase 1 type 2"/>
    <property type="match status" value="1"/>
</dbReference>
<reference evidence="6 7" key="1">
    <citation type="submission" date="2016-06" db="EMBL/GenBank/DDBJ databases">
        <title>Respiratory ammonification of nitrate coupled to the oxidation of elemental sulfur in deep-sea autotrophic thermophilic bacteria.</title>
        <authorList>
            <person name="Slobodkina G.B."/>
            <person name="Mardanov A.V."/>
            <person name="Ravin N.V."/>
            <person name="Frolova A.A."/>
            <person name="Viryasiv M.B."/>
            <person name="Chernyh N.A."/>
            <person name="Bonch-Osmolovskaya E.A."/>
            <person name="Slobodkin A.I."/>
        </authorList>
    </citation>
    <scope>NUCLEOTIDE SEQUENCE [LARGE SCALE GENOMIC DNA]</scope>
    <source>
        <strain evidence="6 7">S69</strain>
    </source>
</reference>
<dbReference type="InterPro" id="IPR002678">
    <property type="entry name" value="DUF34/NIF3"/>
</dbReference>
<dbReference type="GO" id="GO:0005737">
    <property type="term" value="C:cytoplasm"/>
    <property type="evidence" value="ECO:0007669"/>
    <property type="project" value="TreeGrafter"/>
</dbReference>